<reference evidence="1 2" key="1">
    <citation type="journal article" date="2020" name="ISME J.">
        <title>Uncovering the hidden diversity of litter-decomposition mechanisms in mushroom-forming fungi.</title>
        <authorList>
            <person name="Floudas D."/>
            <person name="Bentzer J."/>
            <person name="Ahren D."/>
            <person name="Johansson T."/>
            <person name="Persson P."/>
            <person name="Tunlid A."/>
        </authorList>
    </citation>
    <scope>NUCLEOTIDE SEQUENCE [LARGE SCALE GENOMIC DNA]</scope>
    <source>
        <strain evidence="1 2">CBS 291.85</strain>
    </source>
</reference>
<dbReference type="EMBL" id="JAACJM010000368">
    <property type="protein sequence ID" value="KAF5328126.1"/>
    <property type="molecule type" value="Genomic_DNA"/>
</dbReference>
<dbReference type="Proteomes" id="UP000559256">
    <property type="component" value="Unassembled WGS sequence"/>
</dbReference>
<comment type="caution">
    <text evidence="1">The sequence shown here is derived from an EMBL/GenBank/DDBJ whole genome shotgun (WGS) entry which is preliminary data.</text>
</comment>
<proteinExistence type="predicted"/>
<dbReference type="AlphaFoldDB" id="A0A8H5BS88"/>
<protein>
    <submittedName>
        <fullName evidence="1">Uncharacterized protein</fullName>
    </submittedName>
</protein>
<sequence>MSSPSTTLPLLRFFAPTSTYASSSIVRNFVQAIVLNHQHHPKLHPHQQPTTRRVCAGPFAGRKNRILKRPYMLLARRSPKLKETESQTPSSTFKLQASHLKTTSIQGFLSFPFQFTTFRHLIPSNAFHLILPN</sequence>
<accession>A0A8H5BS88</accession>
<keyword evidence="2" id="KW-1185">Reference proteome</keyword>
<evidence type="ECO:0000313" key="1">
    <source>
        <dbReference type="EMBL" id="KAF5328126.1"/>
    </source>
</evidence>
<evidence type="ECO:0000313" key="2">
    <source>
        <dbReference type="Proteomes" id="UP000559256"/>
    </source>
</evidence>
<name>A0A8H5BS88_9AGAR</name>
<organism evidence="1 2">
    <name type="scientific">Tetrapyrgos nigripes</name>
    <dbReference type="NCBI Taxonomy" id="182062"/>
    <lineage>
        <taxon>Eukaryota</taxon>
        <taxon>Fungi</taxon>
        <taxon>Dikarya</taxon>
        <taxon>Basidiomycota</taxon>
        <taxon>Agaricomycotina</taxon>
        <taxon>Agaricomycetes</taxon>
        <taxon>Agaricomycetidae</taxon>
        <taxon>Agaricales</taxon>
        <taxon>Marasmiineae</taxon>
        <taxon>Marasmiaceae</taxon>
        <taxon>Tetrapyrgos</taxon>
    </lineage>
</organism>
<gene>
    <name evidence="1" type="ORF">D9758_018584</name>
</gene>